<dbReference type="InterPro" id="IPR050367">
    <property type="entry name" value="APC_superfamily"/>
</dbReference>
<dbReference type="PANTHER" id="PTHR42770:SF18">
    <property type="entry name" value="ARGININE_AGMATINE ANTIPORTER"/>
    <property type="match status" value="1"/>
</dbReference>
<sequence length="437" mass="46230">MENKNKLGLFSIVLLGINSIIGSGIFGLPGKAYKLMGPASMLVIIFCMLLSVSIALCFAEAGSWFKVNGGPYIYAKEAFGDFIGFEVGFMKWAICIIAWSAMANFFASTLATVFPAVGHNPGRLIVTAAMLIGLAVMNLMGVKASKIVNNVVTIGKLVPLLLFVMVGIFFIKGANFTPFTIIPEGQTFTQSFFAASLIIFYAYTGFESLAVAAEEMESPEKNIPKALVLVMLFVSIIYVLVMAISTGVLGGALAGSDAPVADAAQVMFGGAGKAFIVAGTIISVGGINMASSFHTPRAAVALAEQGLLPAFVAKKNKHGAPAVAIIVSVALSLLLAVTGSFSFLLQISVISRFLQYIPTCIAVLVFRKKYADRESSFRIPFGPVVPILATAVSVWLLYHAALEDPTKILIGFGGLVIGIPMYFIMKSINGKAMDIEA</sequence>
<evidence type="ECO:0000256" key="6">
    <source>
        <dbReference type="SAM" id="Phobius"/>
    </source>
</evidence>
<evidence type="ECO:0000256" key="1">
    <source>
        <dbReference type="ARBA" id="ARBA00004651"/>
    </source>
</evidence>
<feature type="transmembrane region" description="Helical" evidence="6">
    <location>
        <begin position="266"/>
        <end position="287"/>
    </location>
</feature>
<feature type="transmembrane region" description="Helical" evidence="6">
    <location>
        <begin position="39"/>
        <end position="59"/>
    </location>
</feature>
<feature type="transmembrane region" description="Helical" evidence="6">
    <location>
        <begin position="349"/>
        <end position="367"/>
    </location>
</feature>
<dbReference type="AlphaFoldDB" id="A0A9J6PA49"/>
<feature type="transmembrane region" description="Helical" evidence="6">
    <location>
        <begin position="92"/>
        <end position="118"/>
    </location>
</feature>
<comment type="caution">
    <text evidence="7">The sequence shown here is derived from an EMBL/GenBank/DDBJ whole genome shotgun (WGS) entry which is preliminary data.</text>
</comment>
<gene>
    <name evidence="7" type="ORF">KDK92_21305</name>
</gene>
<reference evidence="7" key="1">
    <citation type="journal article" date="2021" name="mSystems">
        <title>Bacteria and Archaea Synergistically Convert Glycine Betaine to Biogenic Methane in the Formosa Cold Seep of the South China Sea.</title>
        <authorList>
            <person name="Li L."/>
            <person name="Zhang W."/>
            <person name="Zhang S."/>
            <person name="Song L."/>
            <person name="Sun Q."/>
            <person name="Zhang H."/>
            <person name="Xiang H."/>
            <person name="Dong X."/>
        </authorList>
    </citation>
    <scope>NUCLEOTIDE SEQUENCE</scope>
    <source>
        <strain evidence="7">ZWT</strain>
    </source>
</reference>
<keyword evidence="8" id="KW-1185">Reference proteome</keyword>
<feature type="transmembrane region" description="Helical" evidence="6">
    <location>
        <begin position="226"/>
        <end position="254"/>
    </location>
</feature>
<feature type="transmembrane region" description="Helical" evidence="6">
    <location>
        <begin position="154"/>
        <end position="171"/>
    </location>
</feature>
<name>A0A9J6PA49_9CLOT</name>
<proteinExistence type="predicted"/>
<evidence type="ECO:0000256" key="2">
    <source>
        <dbReference type="ARBA" id="ARBA00022475"/>
    </source>
</evidence>
<feature type="transmembrane region" description="Helical" evidence="6">
    <location>
        <begin position="124"/>
        <end position="142"/>
    </location>
</feature>
<feature type="transmembrane region" description="Helical" evidence="6">
    <location>
        <begin position="379"/>
        <end position="402"/>
    </location>
</feature>
<feature type="transmembrane region" description="Helical" evidence="6">
    <location>
        <begin position="7"/>
        <end position="27"/>
    </location>
</feature>
<keyword evidence="4 6" id="KW-1133">Transmembrane helix</keyword>
<protein>
    <submittedName>
        <fullName evidence="7">Amino acid permease</fullName>
    </submittedName>
</protein>
<dbReference type="Pfam" id="PF13520">
    <property type="entry name" value="AA_permease_2"/>
    <property type="match status" value="1"/>
</dbReference>
<keyword evidence="3 6" id="KW-0812">Transmembrane</keyword>
<organism evidence="7 8">
    <name type="scientific">Oceanirhabdus seepicola</name>
    <dbReference type="NCBI Taxonomy" id="2828781"/>
    <lineage>
        <taxon>Bacteria</taxon>
        <taxon>Bacillati</taxon>
        <taxon>Bacillota</taxon>
        <taxon>Clostridia</taxon>
        <taxon>Eubacteriales</taxon>
        <taxon>Clostridiaceae</taxon>
        <taxon>Oceanirhabdus</taxon>
    </lineage>
</organism>
<evidence type="ECO:0000313" key="7">
    <source>
        <dbReference type="EMBL" id="MCM1992269.1"/>
    </source>
</evidence>
<evidence type="ECO:0000256" key="5">
    <source>
        <dbReference type="ARBA" id="ARBA00023136"/>
    </source>
</evidence>
<dbReference type="InterPro" id="IPR002293">
    <property type="entry name" value="AA/rel_permease1"/>
</dbReference>
<reference evidence="7" key="2">
    <citation type="submission" date="2021-04" db="EMBL/GenBank/DDBJ databases">
        <authorList>
            <person name="Dong X."/>
        </authorList>
    </citation>
    <scope>NUCLEOTIDE SEQUENCE</scope>
    <source>
        <strain evidence="7">ZWT</strain>
    </source>
</reference>
<feature type="transmembrane region" description="Helical" evidence="6">
    <location>
        <begin position="191"/>
        <end position="214"/>
    </location>
</feature>
<dbReference type="GO" id="GO:0022857">
    <property type="term" value="F:transmembrane transporter activity"/>
    <property type="evidence" value="ECO:0007669"/>
    <property type="project" value="InterPro"/>
</dbReference>
<dbReference type="Proteomes" id="UP001056429">
    <property type="component" value="Unassembled WGS sequence"/>
</dbReference>
<feature type="transmembrane region" description="Helical" evidence="6">
    <location>
        <begin position="408"/>
        <end position="425"/>
    </location>
</feature>
<keyword evidence="2" id="KW-1003">Cell membrane</keyword>
<evidence type="ECO:0000256" key="3">
    <source>
        <dbReference type="ARBA" id="ARBA00022692"/>
    </source>
</evidence>
<comment type="subcellular location">
    <subcellularLocation>
        <location evidence="1">Cell membrane</location>
        <topology evidence="1">Multi-pass membrane protein</topology>
    </subcellularLocation>
</comment>
<dbReference type="RefSeq" id="WP_250861429.1">
    <property type="nucleotide sequence ID" value="NZ_JAGSOJ010000005.1"/>
</dbReference>
<dbReference type="EMBL" id="JAGSOJ010000005">
    <property type="protein sequence ID" value="MCM1992269.1"/>
    <property type="molecule type" value="Genomic_DNA"/>
</dbReference>
<dbReference type="GO" id="GO:0005886">
    <property type="term" value="C:plasma membrane"/>
    <property type="evidence" value="ECO:0007669"/>
    <property type="project" value="UniProtKB-SubCell"/>
</dbReference>
<evidence type="ECO:0000256" key="4">
    <source>
        <dbReference type="ARBA" id="ARBA00022989"/>
    </source>
</evidence>
<accession>A0A9J6PA49</accession>
<dbReference type="PIRSF" id="PIRSF006060">
    <property type="entry name" value="AA_transporter"/>
    <property type="match status" value="1"/>
</dbReference>
<dbReference type="PANTHER" id="PTHR42770">
    <property type="entry name" value="AMINO ACID TRANSPORTER-RELATED"/>
    <property type="match status" value="1"/>
</dbReference>
<dbReference type="Gene3D" id="1.20.1740.10">
    <property type="entry name" value="Amino acid/polyamine transporter I"/>
    <property type="match status" value="1"/>
</dbReference>
<feature type="transmembrane region" description="Helical" evidence="6">
    <location>
        <begin position="322"/>
        <end position="343"/>
    </location>
</feature>
<evidence type="ECO:0000313" key="8">
    <source>
        <dbReference type="Proteomes" id="UP001056429"/>
    </source>
</evidence>
<keyword evidence="5 6" id="KW-0472">Membrane</keyword>